<reference evidence="2" key="1">
    <citation type="submission" date="2019-12" db="EMBL/GenBank/DDBJ databases">
        <title>Genome sequencing and annotation of Brassica cretica.</title>
        <authorList>
            <person name="Studholme D.J."/>
            <person name="Sarris P.F."/>
        </authorList>
    </citation>
    <scope>NUCLEOTIDE SEQUENCE</scope>
    <source>
        <strain evidence="2">PFS-001/15</strain>
        <tissue evidence="2">Leaf</tissue>
    </source>
</reference>
<gene>
    <name evidence="2" type="ORF">F2Q68_00041667</name>
</gene>
<evidence type="ECO:0000256" key="1">
    <source>
        <dbReference type="SAM" id="MobiDB-lite"/>
    </source>
</evidence>
<evidence type="ECO:0000313" key="2">
    <source>
        <dbReference type="EMBL" id="KAF2620672.1"/>
    </source>
</evidence>
<organism evidence="2 3">
    <name type="scientific">Brassica cretica</name>
    <name type="common">Mustard</name>
    <dbReference type="NCBI Taxonomy" id="69181"/>
    <lineage>
        <taxon>Eukaryota</taxon>
        <taxon>Viridiplantae</taxon>
        <taxon>Streptophyta</taxon>
        <taxon>Embryophyta</taxon>
        <taxon>Tracheophyta</taxon>
        <taxon>Spermatophyta</taxon>
        <taxon>Magnoliopsida</taxon>
        <taxon>eudicotyledons</taxon>
        <taxon>Gunneridae</taxon>
        <taxon>Pentapetalae</taxon>
        <taxon>rosids</taxon>
        <taxon>malvids</taxon>
        <taxon>Brassicales</taxon>
        <taxon>Brassicaceae</taxon>
        <taxon>Brassiceae</taxon>
        <taxon>Brassica</taxon>
    </lineage>
</organism>
<feature type="compositionally biased region" description="Polar residues" evidence="1">
    <location>
        <begin position="1"/>
        <end position="10"/>
    </location>
</feature>
<dbReference type="EMBL" id="QGKW02000007">
    <property type="protein sequence ID" value="KAF2620672.1"/>
    <property type="molecule type" value="Genomic_DNA"/>
</dbReference>
<feature type="compositionally biased region" description="Polar residues" evidence="1">
    <location>
        <begin position="50"/>
        <end position="59"/>
    </location>
</feature>
<feature type="compositionally biased region" description="Basic residues" evidence="1">
    <location>
        <begin position="30"/>
        <end position="48"/>
    </location>
</feature>
<proteinExistence type="predicted"/>
<accession>A0A3N6RW31</accession>
<protein>
    <submittedName>
        <fullName evidence="2">Uncharacterized protein</fullName>
    </submittedName>
</protein>
<dbReference type="Proteomes" id="UP000712281">
    <property type="component" value="Unassembled WGS sequence"/>
</dbReference>
<evidence type="ECO:0000313" key="3">
    <source>
        <dbReference type="Proteomes" id="UP000712281"/>
    </source>
</evidence>
<dbReference type="AlphaFoldDB" id="A0A3N6RW31"/>
<comment type="caution">
    <text evidence="2">The sequence shown here is derived from an EMBL/GenBank/DDBJ whole genome shotgun (WGS) entry which is preliminary data.</text>
</comment>
<name>A0A3N6RW31_BRACR</name>
<feature type="region of interest" description="Disordered" evidence="1">
    <location>
        <begin position="1"/>
        <end position="59"/>
    </location>
</feature>
<feature type="compositionally biased region" description="Basic and acidic residues" evidence="1">
    <location>
        <begin position="11"/>
        <end position="22"/>
    </location>
</feature>
<sequence length="59" mass="6722">MERTNITVSERASDLVGDRQAGEDPTAQRKPNHPHQIRRHAQRHRHLHVSSVSFSASND</sequence>